<dbReference type="InterPro" id="IPR016181">
    <property type="entry name" value="Acyl_CoA_acyltransferase"/>
</dbReference>
<gene>
    <name evidence="1" type="ORF">N0V89_008999</name>
</gene>
<dbReference type="EMBL" id="JAPEUX010000006">
    <property type="protein sequence ID" value="KAJ4350378.1"/>
    <property type="molecule type" value="Genomic_DNA"/>
</dbReference>
<organism evidence="1 2">
    <name type="scientific">Didymosphaeria variabile</name>
    <dbReference type="NCBI Taxonomy" id="1932322"/>
    <lineage>
        <taxon>Eukaryota</taxon>
        <taxon>Fungi</taxon>
        <taxon>Dikarya</taxon>
        <taxon>Ascomycota</taxon>
        <taxon>Pezizomycotina</taxon>
        <taxon>Dothideomycetes</taxon>
        <taxon>Pleosporomycetidae</taxon>
        <taxon>Pleosporales</taxon>
        <taxon>Massarineae</taxon>
        <taxon>Didymosphaeriaceae</taxon>
        <taxon>Didymosphaeria</taxon>
    </lineage>
</organism>
<name>A0A9W9C9C6_9PLEO</name>
<proteinExistence type="predicted"/>
<protein>
    <submittedName>
        <fullName evidence="1">Uncharacterized protein</fullName>
    </submittedName>
</protein>
<accession>A0A9W9C9C6</accession>
<sequence length="102" mass="11414">MVVILDESEMDEEARVEVPSSDKETRRGKLVACAGVVPWKGGWQSEDPGDEVGWEVKTVCVDEGEKYRRKGLAMGLLKTLEELIVGREREKIQVARNNGRAN</sequence>
<reference evidence="1" key="1">
    <citation type="submission" date="2022-10" db="EMBL/GenBank/DDBJ databases">
        <title>Tapping the CABI collections for fungal endophytes: first genome assemblies for Collariella, Neodidymelliopsis, Ascochyta clinopodiicola, Didymella pomorum, Didymosphaeria variabile, Neocosmospora piperis and Neocucurbitaria cava.</title>
        <authorList>
            <person name="Hill R."/>
        </authorList>
    </citation>
    <scope>NUCLEOTIDE SEQUENCE</scope>
    <source>
        <strain evidence="1">IMI 356815</strain>
    </source>
</reference>
<dbReference type="Gene3D" id="3.40.630.30">
    <property type="match status" value="1"/>
</dbReference>
<dbReference type="OrthoDB" id="3745836at2759"/>
<dbReference type="RefSeq" id="XP_056069308.1">
    <property type="nucleotide sequence ID" value="XM_056217752.1"/>
</dbReference>
<keyword evidence="2" id="KW-1185">Reference proteome</keyword>
<evidence type="ECO:0000313" key="2">
    <source>
        <dbReference type="Proteomes" id="UP001140513"/>
    </source>
</evidence>
<dbReference type="AlphaFoldDB" id="A0A9W9C9C6"/>
<dbReference type="GeneID" id="80912529"/>
<comment type="caution">
    <text evidence="1">The sequence shown here is derived from an EMBL/GenBank/DDBJ whole genome shotgun (WGS) entry which is preliminary data.</text>
</comment>
<dbReference type="CDD" id="cd04301">
    <property type="entry name" value="NAT_SF"/>
    <property type="match status" value="1"/>
</dbReference>
<dbReference type="SUPFAM" id="SSF55729">
    <property type="entry name" value="Acyl-CoA N-acyltransferases (Nat)"/>
    <property type="match status" value="1"/>
</dbReference>
<dbReference type="Proteomes" id="UP001140513">
    <property type="component" value="Unassembled WGS sequence"/>
</dbReference>
<evidence type="ECO:0000313" key="1">
    <source>
        <dbReference type="EMBL" id="KAJ4350378.1"/>
    </source>
</evidence>